<dbReference type="CDD" id="cd01359">
    <property type="entry name" value="Argininosuccinate_lyase"/>
    <property type="match status" value="1"/>
</dbReference>
<dbReference type="Gene3D" id="1.10.275.10">
    <property type="entry name" value="Fumarase/aspartase (N-terminal domain)"/>
    <property type="match status" value="1"/>
</dbReference>
<dbReference type="GO" id="GO:0004056">
    <property type="term" value="F:argininosuccinate lyase activity"/>
    <property type="evidence" value="ECO:0007669"/>
    <property type="project" value="UniProtKB-UniRule"/>
</dbReference>
<dbReference type="InterPro" id="IPR024083">
    <property type="entry name" value="Fumarase/histidase_N"/>
</dbReference>
<protein>
    <recommendedName>
        <fullName evidence="3 6">Argininosuccinate lyase</fullName>
        <shortName evidence="6">ASAL</shortName>
        <ecNumber evidence="3 6">4.3.2.1</ecNumber>
    </recommendedName>
    <alternativeName>
        <fullName evidence="6">Arginosuccinase</fullName>
    </alternativeName>
</protein>
<proteinExistence type="inferred from homology"/>
<dbReference type="InterPro" id="IPR000362">
    <property type="entry name" value="Fumarate_lyase_fam"/>
</dbReference>
<evidence type="ECO:0000256" key="4">
    <source>
        <dbReference type="ARBA" id="ARBA00022571"/>
    </source>
</evidence>
<dbReference type="PRINTS" id="PR00149">
    <property type="entry name" value="FUMRATELYASE"/>
</dbReference>
<dbReference type="GO" id="GO:0005829">
    <property type="term" value="C:cytosol"/>
    <property type="evidence" value="ECO:0007669"/>
    <property type="project" value="TreeGrafter"/>
</dbReference>
<comment type="subcellular location">
    <subcellularLocation>
        <location evidence="6">Cytoplasm</location>
    </subcellularLocation>
</comment>
<dbReference type="SUPFAM" id="SSF48557">
    <property type="entry name" value="L-aspartase-like"/>
    <property type="match status" value="1"/>
</dbReference>
<dbReference type="HAMAP" id="MF_00006">
    <property type="entry name" value="Arg_succ_lyase"/>
    <property type="match status" value="1"/>
</dbReference>
<dbReference type="NCBIfam" id="TIGR00838">
    <property type="entry name" value="argH"/>
    <property type="match status" value="1"/>
</dbReference>
<dbReference type="Gene3D" id="1.20.200.10">
    <property type="entry name" value="Fumarase/aspartase (Central domain)"/>
    <property type="match status" value="1"/>
</dbReference>
<keyword evidence="6" id="KW-0963">Cytoplasm</keyword>
<name>A0A1C2DYS5_9HYPH</name>
<organism evidence="10 11">
    <name type="scientific">Mesorhizobium hungaricum</name>
    <dbReference type="NCBI Taxonomy" id="1566387"/>
    <lineage>
        <taxon>Bacteria</taxon>
        <taxon>Pseudomonadati</taxon>
        <taxon>Pseudomonadota</taxon>
        <taxon>Alphaproteobacteria</taxon>
        <taxon>Hyphomicrobiales</taxon>
        <taxon>Phyllobacteriaceae</taxon>
        <taxon>Mesorhizobium</taxon>
    </lineage>
</organism>
<dbReference type="GO" id="GO:0042450">
    <property type="term" value="P:L-arginine biosynthetic process via ornithine"/>
    <property type="evidence" value="ECO:0007669"/>
    <property type="project" value="UniProtKB-UniRule"/>
</dbReference>
<dbReference type="UniPathway" id="UPA00068">
    <property type="reaction ID" value="UER00114"/>
</dbReference>
<dbReference type="RefSeq" id="WP_024923605.1">
    <property type="nucleotide sequence ID" value="NZ_MDEO01000030.1"/>
</dbReference>
<keyword evidence="6" id="KW-0028">Amino-acid biosynthesis</keyword>
<dbReference type="InterPro" id="IPR029419">
    <property type="entry name" value="Arg_succ_lyase_C"/>
</dbReference>
<feature type="coiled-coil region" evidence="7">
    <location>
        <begin position="469"/>
        <end position="503"/>
    </location>
</feature>
<evidence type="ECO:0000256" key="7">
    <source>
        <dbReference type="SAM" id="Coils"/>
    </source>
</evidence>
<dbReference type="Pfam" id="PF00206">
    <property type="entry name" value="Lyase_1"/>
    <property type="match status" value="1"/>
</dbReference>
<comment type="catalytic activity">
    <reaction evidence="1 6">
        <text>2-(N(omega)-L-arginino)succinate = fumarate + L-arginine</text>
        <dbReference type="Rhea" id="RHEA:24020"/>
        <dbReference type="ChEBI" id="CHEBI:29806"/>
        <dbReference type="ChEBI" id="CHEBI:32682"/>
        <dbReference type="ChEBI" id="CHEBI:57472"/>
        <dbReference type="EC" id="4.3.2.1"/>
    </reaction>
</comment>
<evidence type="ECO:0000313" key="11">
    <source>
        <dbReference type="Proteomes" id="UP000094412"/>
    </source>
</evidence>
<keyword evidence="4 6" id="KW-0055">Arginine biosynthesis</keyword>
<dbReference type="PANTHER" id="PTHR43814">
    <property type="entry name" value="ARGININOSUCCINATE LYASE"/>
    <property type="match status" value="1"/>
</dbReference>
<dbReference type="InterPro" id="IPR022761">
    <property type="entry name" value="Fumarate_lyase_N"/>
</dbReference>
<dbReference type="PRINTS" id="PR00145">
    <property type="entry name" value="ARGSUCLYASE"/>
</dbReference>
<gene>
    <name evidence="6" type="primary">argH</name>
    <name evidence="10" type="ORF">QV13_09940</name>
</gene>
<dbReference type="PANTHER" id="PTHR43814:SF1">
    <property type="entry name" value="ARGININOSUCCINATE LYASE"/>
    <property type="match status" value="1"/>
</dbReference>
<feature type="domain" description="Argininosuccinate lyase C-terminal" evidence="9">
    <location>
        <begin position="368"/>
        <end position="444"/>
    </location>
</feature>
<dbReference type="EC" id="4.3.2.1" evidence="3 6"/>
<keyword evidence="11" id="KW-1185">Reference proteome</keyword>
<evidence type="ECO:0000256" key="2">
    <source>
        <dbReference type="ARBA" id="ARBA00004941"/>
    </source>
</evidence>
<keyword evidence="5 6" id="KW-0456">Lyase</keyword>
<evidence type="ECO:0000256" key="6">
    <source>
        <dbReference type="HAMAP-Rule" id="MF_00006"/>
    </source>
</evidence>
<reference evidence="10 11" key="1">
    <citation type="submission" date="2016-08" db="EMBL/GenBank/DDBJ databases">
        <title>Whole genome sequence of Mesorhizobium sp. strain UASWS1009 isolated from industrial sewage.</title>
        <authorList>
            <person name="Crovadore J."/>
            <person name="Calmin G."/>
            <person name="Chablais R."/>
            <person name="Cochard B."/>
            <person name="Lefort F."/>
        </authorList>
    </citation>
    <scope>NUCLEOTIDE SEQUENCE [LARGE SCALE GENOMIC DNA]</scope>
    <source>
        <strain evidence="10 11">UASWS1009</strain>
    </source>
</reference>
<evidence type="ECO:0000259" key="8">
    <source>
        <dbReference type="Pfam" id="PF00206"/>
    </source>
</evidence>
<evidence type="ECO:0000259" key="9">
    <source>
        <dbReference type="Pfam" id="PF14698"/>
    </source>
</evidence>
<accession>A0A1C2DYS5</accession>
<feature type="domain" description="Fumarate lyase N-terminal" evidence="8">
    <location>
        <begin position="100"/>
        <end position="304"/>
    </location>
</feature>
<dbReference type="Pfam" id="PF14698">
    <property type="entry name" value="ASL_C2"/>
    <property type="match status" value="1"/>
</dbReference>
<sequence length="506" mass="55079">MQSKVSPRLAEPLAPEILELIFRPRIERELALGIDDLCAVNEAHLVMLARTGLVEPAVASDLAEALSGIRRDGEDVIPRDPAREDGYFNFEALLMARAGAETGGRLHLARSRNDINATLDRLAMRRLVLDLVEKIIALRRALLRRAEEFADTIMPGYTHMQPAQPTTFGFYLTGIAQALARDALRLFHAFHAANSSPLGACAFAGTSFPIDRQLVAELLGFDRVHLHAQDAVASRDYAWDAAVAVLGLAANWGRFAQDMYIWGTQEFGLVRFPDSIAGTSSIMPQKKNPVAVEYLKASSGEVIGGLTATFAILKGGHFSHAGDTGRSSLAPLWPTLRLAGNALTITRLVAEKIEPCVETMRQRAGAGFSTATDLADCLVREGRLSFRQAHHIVADLVRNALERGLKPDEIEYGDALAAIERELGHPLDISEAAIMQALDPGRSITARRSAGAASPDEIRRMIDTAHAEIDSDQAKLDALHAQLASARERLDEQLVQLRQSNRASSN</sequence>
<dbReference type="InterPro" id="IPR009049">
    <property type="entry name" value="Argininosuccinate_lyase"/>
</dbReference>
<dbReference type="EMBL" id="MDEO01000030">
    <property type="protein sequence ID" value="OCX19914.1"/>
    <property type="molecule type" value="Genomic_DNA"/>
</dbReference>
<comment type="caution">
    <text evidence="10">The sequence shown here is derived from an EMBL/GenBank/DDBJ whole genome shotgun (WGS) entry which is preliminary data.</text>
</comment>
<comment type="similarity">
    <text evidence="6">Belongs to the lyase 1 family. Argininosuccinate lyase subfamily.</text>
</comment>
<evidence type="ECO:0000256" key="5">
    <source>
        <dbReference type="ARBA" id="ARBA00023239"/>
    </source>
</evidence>
<dbReference type="Gene3D" id="1.10.40.30">
    <property type="entry name" value="Fumarase/aspartase (C-terminal domain)"/>
    <property type="match status" value="1"/>
</dbReference>
<comment type="pathway">
    <text evidence="2 6">Amino-acid biosynthesis; L-arginine biosynthesis; L-arginine from L-ornithine and carbamoyl phosphate: step 3/3.</text>
</comment>
<evidence type="ECO:0000256" key="1">
    <source>
        <dbReference type="ARBA" id="ARBA00000985"/>
    </source>
</evidence>
<evidence type="ECO:0000313" key="10">
    <source>
        <dbReference type="EMBL" id="OCX19914.1"/>
    </source>
</evidence>
<dbReference type="AlphaFoldDB" id="A0A1C2DYS5"/>
<keyword evidence="7" id="KW-0175">Coiled coil</keyword>
<dbReference type="STRING" id="1566387.QV13_09940"/>
<evidence type="ECO:0000256" key="3">
    <source>
        <dbReference type="ARBA" id="ARBA00012338"/>
    </source>
</evidence>
<dbReference type="Proteomes" id="UP000094412">
    <property type="component" value="Unassembled WGS sequence"/>
</dbReference>
<dbReference type="InterPro" id="IPR008948">
    <property type="entry name" value="L-Aspartase-like"/>
</dbReference>